<dbReference type="PANTHER" id="PTHR30461:SF23">
    <property type="entry name" value="DNA RECOMBINASE-RELATED"/>
    <property type="match status" value="1"/>
</dbReference>
<evidence type="ECO:0000259" key="2">
    <source>
        <dbReference type="PROSITE" id="PS51737"/>
    </source>
</evidence>
<dbReference type="SMART" id="SM00857">
    <property type="entry name" value="Resolvase"/>
    <property type="match status" value="1"/>
</dbReference>
<evidence type="ECO:0000259" key="1">
    <source>
        <dbReference type="PROSITE" id="PS51736"/>
    </source>
</evidence>
<dbReference type="InterPro" id="IPR036162">
    <property type="entry name" value="Resolvase-like_N_sf"/>
</dbReference>
<dbReference type="SUPFAM" id="SSF53041">
    <property type="entry name" value="Resolvase-like"/>
    <property type="match status" value="1"/>
</dbReference>
<dbReference type="Pfam" id="PF00239">
    <property type="entry name" value="Resolvase"/>
    <property type="match status" value="1"/>
</dbReference>
<proteinExistence type="predicted"/>
<gene>
    <name evidence="3" type="ORF">OOZ53_24820</name>
</gene>
<reference evidence="3" key="1">
    <citation type="submission" date="2022-11" db="EMBL/GenBank/DDBJ databases">
        <title>Hoeflea poritis sp. nov., isolated from scleractinian coral Porites lutea.</title>
        <authorList>
            <person name="Zhang G."/>
            <person name="Wei Q."/>
            <person name="Cai L."/>
        </authorList>
    </citation>
    <scope>NUCLEOTIDE SEQUENCE</scope>
    <source>
        <strain evidence="3">E7-10</strain>
    </source>
</reference>
<dbReference type="InterPro" id="IPR006119">
    <property type="entry name" value="Resolv_N"/>
</dbReference>
<name>A0ABT4VX67_9HYPH</name>
<comment type="caution">
    <text evidence="3">The sequence shown here is derived from an EMBL/GenBank/DDBJ whole genome shotgun (WGS) entry which is preliminary data.</text>
</comment>
<sequence length="528" mass="58894">MLKAAIYARFSTDLQNDRSIDDQIELCRTFAAKENLTPVAVFEDRAQSGSTIIGRNGIAKLMRAAQDGQYCVLVVEALDRLSRDQEDLAHLWKRLSFLGIEIRAVHEGTADAVQVGIRGLLGTLYLADLANKVRRGMQGVVRDGRHAGGKAYGYRPVPGRPGALEIVDEEAAIVQRIFNEYLAGKTPREIASGLNNDGIDPPRGKQWVASTINGNRSRHYGILINELYAGRLIWNRVRMVKDPDTGRRVSRPNPPEEWNRENVPQLAIIDNKIFDAVQARKTARSCEYPAKQRKAKRLLSGLLKCQKCGGGISIKDRDNGRIRIHCSTRKESGSCDNKKIYYLDQIETAVLSGLQEHLESPELLAEFVETYQKERIRLAADKQKAHLKLENDLARTQRSIDRIWAEYEDELIDMKLAGPKLRSLNDDKEAIELRLAAMEPEPNVISLHPTAVKRYRQYVTNLSKAFDDGISPDNEEAASAIRDLVQKIAVGHDSSGQLTLSVHGRLAALTDAPKLYPNMMISASGCPA</sequence>
<dbReference type="CDD" id="cd00338">
    <property type="entry name" value="Ser_Recombinase"/>
    <property type="match status" value="1"/>
</dbReference>
<dbReference type="PROSITE" id="PS51736">
    <property type="entry name" value="RECOMBINASES_3"/>
    <property type="match status" value="1"/>
</dbReference>
<dbReference type="Gene3D" id="3.90.1750.20">
    <property type="entry name" value="Putative Large Serine Recombinase, Chain B, Domain 2"/>
    <property type="match status" value="1"/>
</dbReference>
<dbReference type="Pfam" id="PF13408">
    <property type="entry name" value="Zn_ribbon_recom"/>
    <property type="match status" value="1"/>
</dbReference>
<dbReference type="Gene3D" id="3.40.50.1390">
    <property type="entry name" value="Resolvase, N-terminal catalytic domain"/>
    <property type="match status" value="1"/>
</dbReference>
<dbReference type="InterPro" id="IPR025827">
    <property type="entry name" value="Zn_ribbon_recom_dom"/>
</dbReference>
<dbReference type="PANTHER" id="PTHR30461">
    <property type="entry name" value="DNA-INVERTASE FROM LAMBDOID PROPHAGE"/>
    <property type="match status" value="1"/>
</dbReference>
<feature type="domain" description="Recombinase" evidence="2">
    <location>
        <begin position="151"/>
        <end position="287"/>
    </location>
</feature>
<dbReference type="InterPro" id="IPR038109">
    <property type="entry name" value="DNA_bind_recomb_sf"/>
</dbReference>
<accession>A0ABT4VX67</accession>
<dbReference type="RefSeq" id="WP_271092471.1">
    <property type="nucleotide sequence ID" value="NZ_JAPJZH010000025.1"/>
</dbReference>
<organism evidence="3 4">
    <name type="scientific">Hoeflea poritis</name>
    <dbReference type="NCBI Taxonomy" id="2993659"/>
    <lineage>
        <taxon>Bacteria</taxon>
        <taxon>Pseudomonadati</taxon>
        <taxon>Pseudomonadota</taxon>
        <taxon>Alphaproteobacteria</taxon>
        <taxon>Hyphomicrobiales</taxon>
        <taxon>Rhizobiaceae</taxon>
        <taxon>Hoeflea</taxon>
    </lineage>
</organism>
<keyword evidence="4" id="KW-1185">Reference proteome</keyword>
<dbReference type="PROSITE" id="PS51737">
    <property type="entry name" value="RECOMBINASE_DNA_BIND"/>
    <property type="match status" value="1"/>
</dbReference>
<dbReference type="InterPro" id="IPR011109">
    <property type="entry name" value="DNA_bind_recombinase_dom"/>
</dbReference>
<dbReference type="Proteomes" id="UP001148313">
    <property type="component" value="Unassembled WGS sequence"/>
</dbReference>
<protein>
    <submittedName>
        <fullName evidence="3">Recombinase family protein</fullName>
    </submittedName>
</protein>
<dbReference type="InterPro" id="IPR050639">
    <property type="entry name" value="SSR_resolvase"/>
</dbReference>
<feature type="domain" description="Resolvase/invertase-type recombinase catalytic" evidence="1">
    <location>
        <begin position="3"/>
        <end position="152"/>
    </location>
</feature>
<dbReference type="EMBL" id="JAPJZH010000025">
    <property type="protein sequence ID" value="MDA4848603.1"/>
    <property type="molecule type" value="Genomic_DNA"/>
</dbReference>
<evidence type="ECO:0000313" key="3">
    <source>
        <dbReference type="EMBL" id="MDA4848603.1"/>
    </source>
</evidence>
<evidence type="ECO:0000313" key="4">
    <source>
        <dbReference type="Proteomes" id="UP001148313"/>
    </source>
</evidence>
<dbReference type="Pfam" id="PF07508">
    <property type="entry name" value="Recombinase"/>
    <property type="match status" value="1"/>
</dbReference>